<dbReference type="InterPro" id="IPR007053">
    <property type="entry name" value="LRAT_dom"/>
</dbReference>
<dbReference type="AlphaFoldDB" id="A0A4D6KKJ7"/>
<dbReference type="Pfam" id="PF04970">
    <property type="entry name" value="LRAT"/>
    <property type="match status" value="4"/>
</dbReference>
<feature type="domain" description="LRAT" evidence="1">
    <location>
        <begin position="622"/>
        <end position="772"/>
    </location>
</feature>
<feature type="domain" description="LRAT" evidence="1">
    <location>
        <begin position="147"/>
        <end position="289"/>
    </location>
</feature>
<dbReference type="EMBL" id="CP039345">
    <property type="protein sequence ID" value="QCD77962.1"/>
    <property type="molecule type" value="Genomic_DNA"/>
</dbReference>
<keyword evidence="3" id="KW-1185">Reference proteome</keyword>
<gene>
    <name evidence="2" type="ORF">DEO72_LG1g1590</name>
</gene>
<dbReference type="PROSITE" id="PS51934">
    <property type="entry name" value="LRAT"/>
    <property type="match status" value="4"/>
</dbReference>
<reference evidence="2 3" key="1">
    <citation type="submission" date="2019-04" db="EMBL/GenBank/DDBJ databases">
        <title>An improved genome assembly and genetic linkage map for asparagus bean, Vigna unguiculata ssp. sesquipedialis.</title>
        <authorList>
            <person name="Xia Q."/>
            <person name="Zhang R."/>
            <person name="Dong Y."/>
        </authorList>
    </citation>
    <scope>NUCLEOTIDE SEQUENCE [LARGE SCALE GENOMIC DNA]</scope>
    <source>
        <tissue evidence="2">Leaf</tissue>
    </source>
</reference>
<organism evidence="2 3">
    <name type="scientific">Vigna unguiculata</name>
    <name type="common">Cowpea</name>
    <dbReference type="NCBI Taxonomy" id="3917"/>
    <lineage>
        <taxon>Eukaryota</taxon>
        <taxon>Viridiplantae</taxon>
        <taxon>Streptophyta</taxon>
        <taxon>Embryophyta</taxon>
        <taxon>Tracheophyta</taxon>
        <taxon>Spermatophyta</taxon>
        <taxon>Magnoliopsida</taxon>
        <taxon>eudicotyledons</taxon>
        <taxon>Gunneridae</taxon>
        <taxon>Pentapetalae</taxon>
        <taxon>rosids</taxon>
        <taxon>fabids</taxon>
        <taxon>Fabales</taxon>
        <taxon>Fabaceae</taxon>
        <taxon>Papilionoideae</taxon>
        <taxon>50 kb inversion clade</taxon>
        <taxon>NPAAA clade</taxon>
        <taxon>indigoferoid/millettioid clade</taxon>
        <taxon>Phaseoleae</taxon>
        <taxon>Vigna</taxon>
    </lineage>
</organism>
<name>A0A4D6KKJ7_VIGUN</name>
<dbReference type="Proteomes" id="UP000501690">
    <property type="component" value="Linkage Group LG1"/>
</dbReference>
<protein>
    <recommendedName>
        <fullName evidence="1">LRAT domain-containing protein</fullName>
    </recommendedName>
</protein>
<dbReference type="PANTHER" id="PTHR46137:SF3">
    <property type="entry name" value="OS05G0310600 PROTEIN"/>
    <property type="match status" value="1"/>
</dbReference>
<sequence length="844" mass="90771">MYGVSSAFFLAKARGGTCTTASSDPTEAVLRRAWFLLKTGFGGYHLFKNNCEDFAMYCKTGLLVATNISVGQSGQASSLLAAAGALVSSALVFMNTSFCGLALVGCGMYCVSRYVSDIGVRCDITKVSAERIHEVAKEDWNQEIAAWFGEVIAWCRLCGIYVGMGMAIHLTRGAAQETGTGTVLNRFHRTTPCPRCGYQTKTEGVTRTCLECFLYGGYLYLFEYGVSSAFFLAKARGGTCTTASSDPTEAVLRRAWFLLKTGFGGYHLFKNNCEDFAMYCKTGLLVATNISVGQSGQASSLLAAAGALVSSALVFMNTSFCGLALVGCGMYCVSRYVSDIGVRCDITKVSAERIHEVAKEDWNQEIAAWFGEVIAWCRLCGIYVGMGMAIHLTRGAAQETGTGTVLNRFHRTTPCPRCGYQTKTEGVTRTCLECFLYGGYLYLFEYGVSSAFFLAKARGGTCTTASSDPTEAVLRRAWFLLKTGFGGYHLFKNNCEDFAMYCKTGLLVATNISVGQSGQASSLLAAAGALVSSALVFMNTSFCGLALVGCGMYCVSRYVSDIGVRCDITKVSAERIHEVAKEDWNQEIAAWFGEVIACNLREMGVLSNKIHRVQLKPGDHIYTWRQAYIYAHHGIYVGEGMVIHFTSGSGQETRKGAILDPLLISSPPLHNTCDILCPRCGDQKTAGVIGSCLDCFLSGDDLYLFEYGVPPALFLAKARGGTCTIASSDPAEDVLRRALFLLENGFGGYHVFKNNCEDFAIYCKTGLLVNTNISVGRSGQAASCLAAASAVVSSPLSLMIPGFGVLALVGGGMYCVSRYVSDVGVRSDVTKVPVEMIAELGKED</sequence>
<evidence type="ECO:0000313" key="2">
    <source>
        <dbReference type="EMBL" id="QCD77962.1"/>
    </source>
</evidence>
<evidence type="ECO:0000313" key="3">
    <source>
        <dbReference type="Proteomes" id="UP000501690"/>
    </source>
</evidence>
<proteinExistence type="predicted"/>
<feature type="domain" description="LRAT" evidence="1">
    <location>
        <begin position="369"/>
        <end position="511"/>
    </location>
</feature>
<dbReference type="PANTHER" id="PTHR46137">
    <property type="entry name" value="OS05G0310600 PROTEIN"/>
    <property type="match status" value="1"/>
</dbReference>
<accession>A0A4D6KKJ7</accession>
<feature type="domain" description="LRAT" evidence="1">
    <location>
        <begin position="1"/>
        <end position="67"/>
    </location>
</feature>
<dbReference type="Gene3D" id="3.90.1720.10">
    <property type="entry name" value="endopeptidase domain like (from Nostoc punctiforme)"/>
    <property type="match status" value="4"/>
</dbReference>
<evidence type="ECO:0000259" key="1">
    <source>
        <dbReference type="PROSITE" id="PS51934"/>
    </source>
</evidence>